<dbReference type="AlphaFoldDB" id="A0A845RG19"/>
<name>A0A845RG19_9FIRM</name>
<comment type="caution">
    <text evidence="1">The sequence shown here is derived from an EMBL/GenBank/DDBJ whole genome shotgun (WGS) entry which is preliminary data.</text>
</comment>
<proteinExistence type="predicted"/>
<dbReference type="EMBL" id="QXWZ01000014">
    <property type="protein sequence ID" value="NBI79046.1"/>
    <property type="molecule type" value="Genomic_DNA"/>
</dbReference>
<protein>
    <submittedName>
        <fullName evidence="1">Uncharacterized protein</fullName>
    </submittedName>
</protein>
<dbReference type="Proteomes" id="UP000446348">
    <property type="component" value="Unassembled WGS sequence"/>
</dbReference>
<organism evidence="1 2">
    <name type="scientific">Anaerotruncus colihominis</name>
    <dbReference type="NCBI Taxonomy" id="169435"/>
    <lineage>
        <taxon>Bacteria</taxon>
        <taxon>Bacillati</taxon>
        <taxon>Bacillota</taxon>
        <taxon>Clostridia</taxon>
        <taxon>Eubacteriales</taxon>
        <taxon>Oscillospiraceae</taxon>
        <taxon>Anaerotruncus</taxon>
    </lineage>
</organism>
<dbReference type="OrthoDB" id="1913115at2"/>
<sequence length="67" mass="7622">MNYDPAELAALLSQPWSNGSCRGYMVMAMENCGFAGDDIRRIMAELHELFDFVSLEEAEAHYQKSPY</sequence>
<gene>
    <name evidence="1" type="ORF">D3Z39_09195</name>
</gene>
<evidence type="ECO:0000313" key="1">
    <source>
        <dbReference type="EMBL" id="NBI79046.1"/>
    </source>
</evidence>
<accession>A0A845RG19</accession>
<evidence type="ECO:0000313" key="2">
    <source>
        <dbReference type="Proteomes" id="UP000446348"/>
    </source>
</evidence>
<dbReference type="RefSeq" id="WP_160209844.1">
    <property type="nucleotide sequence ID" value="NZ_QXWZ01000014.1"/>
</dbReference>
<reference evidence="1 2" key="1">
    <citation type="submission" date="2018-08" db="EMBL/GenBank/DDBJ databases">
        <title>Murine metabolic-syndrome-specific gut microbial biobank.</title>
        <authorList>
            <person name="Liu C."/>
        </authorList>
    </citation>
    <scope>NUCLEOTIDE SEQUENCE [LARGE SCALE GENOMIC DNA]</scope>
    <source>
        <strain evidence="1 2">X69</strain>
    </source>
</reference>